<feature type="domain" description="N-acetyltransferase" evidence="4">
    <location>
        <begin position="739"/>
        <end position="893"/>
    </location>
</feature>
<dbReference type="PROSITE" id="PS51186">
    <property type="entry name" value="GNAT"/>
    <property type="match status" value="1"/>
</dbReference>
<dbReference type="Gene3D" id="3.40.630.30">
    <property type="match status" value="1"/>
</dbReference>
<reference evidence="5" key="1">
    <citation type="submission" date="2020-10" db="EMBL/GenBank/DDBJ databases">
        <title>Connecting structure to function with the recovery of over 1000 high-quality activated sludge metagenome-assembled genomes encoding full-length rRNA genes using long-read sequencing.</title>
        <authorList>
            <person name="Singleton C.M."/>
            <person name="Petriglieri F."/>
            <person name="Kristensen J.M."/>
            <person name="Kirkegaard R.H."/>
            <person name="Michaelsen T.Y."/>
            <person name="Andersen M.H."/>
            <person name="Karst S.M."/>
            <person name="Dueholm M.S."/>
            <person name="Nielsen P.H."/>
            <person name="Albertsen M."/>
        </authorList>
    </citation>
    <scope>NUCLEOTIDE SEQUENCE</scope>
    <source>
        <strain evidence="5">Bjer_18-Q3-R1-45_BAT3C.347</strain>
    </source>
</reference>
<dbReference type="InterPro" id="IPR003781">
    <property type="entry name" value="CoA-bd"/>
</dbReference>
<dbReference type="Gene3D" id="3.40.50.720">
    <property type="entry name" value="NAD(P)-binding Rossmann-like Domain"/>
    <property type="match status" value="1"/>
</dbReference>
<dbReference type="InterPro" id="IPR043938">
    <property type="entry name" value="Ligase_CoA_dom"/>
</dbReference>
<dbReference type="InterPro" id="IPR016102">
    <property type="entry name" value="Succinyl-CoA_synth-like"/>
</dbReference>
<comment type="caution">
    <text evidence="5">The sequence shown here is derived from an EMBL/GenBank/DDBJ whole genome shotgun (WGS) entry which is preliminary data.</text>
</comment>
<evidence type="ECO:0000259" key="4">
    <source>
        <dbReference type="PROSITE" id="PS51186"/>
    </source>
</evidence>
<keyword evidence="1 5" id="KW-0436">Ligase</keyword>
<accession>A0A9D7E0B6</accession>
<gene>
    <name evidence="5" type="ORF">IPH26_14715</name>
</gene>
<dbReference type="EMBL" id="JADJEV010000004">
    <property type="protein sequence ID" value="MBK6974131.1"/>
    <property type="molecule type" value="Genomic_DNA"/>
</dbReference>
<proteinExistence type="predicted"/>
<sequence length="893" mass="94983">MTIRNLQYLARPLSAAVIGASSRDGSVGRVVFDNIVDGGFEGEVWPVNPKYQEIRGRQCYRSVAKLPGKAELAVVVTPPETVPRIIGELGAAGTRAAVVITAGLNQDNGLRQAMLDAARPYLMRIVGPNTVGLIVPPIGLNASFSHIGAKAGDIALLSQSGALVTTLMDWAADEDIGFSQIASLGDMADADAGDFLDMLAGDAKTRAILMYLETIPNPRKFISAARAAARIKPVIAIKSGRHEAAAKAAATHTGALSGADRVVDAALRRAGVLRVQDLDELFTAAETVARFRPLKRARVGIVTNGGGAGVLAVDRLLDRKGELAVLSRSTLDTLDKSLPANWSRGNPVDIIGDAPPARYANAIELVAADDGTDAVLVMNCPTGLASSIDAAEAVAGLARDGMVNGKPVVACWLGEKTARGGREILQAANIASFDTPDAATGAISHLADWSRAQSALMRVPSSISEDSRHDRDAAARIMQGAAHEGRSMLTEPEAKGVLAAYGIPVPESVIAKTPAEVERAAARLLRSSEKIVVKVLSRTVSHKSDIGGVVLAIETSRAARDAAAEIEERFRAGAPESALDGFVVQPMIRMDGAHELIAGVSRDPIFGPVLLFGAGGTSVEVVDDTAIALPPIDDVLAGDLIDSTRISRLLAGYRDRKPADRAAIVDVLNAVSRITVDFPGISGMDINPLLASDDGVMALDARIEIDPQGVDKQGPNRDLAIRPYPAEWQKDMTLGGREFHLRPVKPSDFHLYPDFLAKVSPDDIRLRLLATRRHFPDEMLVRLTQLDYEREIAFVALDKKSEKLAGIGRLSCDPDKERAEFALLVRTDMQGMGLGWELLGQLIAFAKAEGIGEISGTVLNENTTMLAMCREYGFDVHWLPDDPGLSGVSLKLR</sequence>
<dbReference type="GO" id="GO:0005524">
    <property type="term" value="F:ATP binding"/>
    <property type="evidence" value="ECO:0007669"/>
    <property type="project" value="UniProtKB-KW"/>
</dbReference>
<dbReference type="Gene3D" id="3.40.50.261">
    <property type="entry name" value="Succinyl-CoA synthetase domains"/>
    <property type="match status" value="2"/>
</dbReference>
<evidence type="ECO:0000256" key="2">
    <source>
        <dbReference type="ARBA" id="ARBA00022741"/>
    </source>
</evidence>
<dbReference type="InterPro" id="IPR036291">
    <property type="entry name" value="NAD(P)-bd_dom_sf"/>
</dbReference>
<dbReference type="AlphaFoldDB" id="A0A9D7E0B6"/>
<dbReference type="InterPro" id="IPR016181">
    <property type="entry name" value="Acyl_CoA_acyltransferase"/>
</dbReference>
<dbReference type="Proteomes" id="UP000807785">
    <property type="component" value="Unassembled WGS sequence"/>
</dbReference>
<dbReference type="SMART" id="SM00881">
    <property type="entry name" value="CoA_binding"/>
    <property type="match status" value="1"/>
</dbReference>
<dbReference type="InterPro" id="IPR051538">
    <property type="entry name" value="Acyl-CoA_Synth/Transferase"/>
</dbReference>
<dbReference type="CDD" id="cd04301">
    <property type="entry name" value="NAT_SF"/>
    <property type="match status" value="1"/>
</dbReference>
<evidence type="ECO:0000313" key="6">
    <source>
        <dbReference type="Proteomes" id="UP000807785"/>
    </source>
</evidence>
<dbReference type="Pfam" id="PF19045">
    <property type="entry name" value="Ligase_CoA_2"/>
    <property type="match status" value="1"/>
</dbReference>
<dbReference type="SUPFAM" id="SSF52210">
    <property type="entry name" value="Succinyl-CoA synthetase domains"/>
    <property type="match status" value="2"/>
</dbReference>
<dbReference type="GO" id="GO:0016747">
    <property type="term" value="F:acyltransferase activity, transferring groups other than amino-acyl groups"/>
    <property type="evidence" value="ECO:0007669"/>
    <property type="project" value="InterPro"/>
</dbReference>
<dbReference type="PANTHER" id="PTHR43334">
    <property type="entry name" value="ACETATE--COA LIGASE [ADP-FORMING]"/>
    <property type="match status" value="1"/>
</dbReference>
<dbReference type="InterPro" id="IPR032875">
    <property type="entry name" value="Succ_CoA_lig_flav_dom"/>
</dbReference>
<dbReference type="PANTHER" id="PTHR43334:SF1">
    <property type="entry name" value="3-HYDROXYPROPIONATE--COA LIGASE [ADP-FORMING]"/>
    <property type="match status" value="1"/>
</dbReference>
<evidence type="ECO:0000256" key="1">
    <source>
        <dbReference type="ARBA" id="ARBA00022598"/>
    </source>
</evidence>
<organism evidence="5 6">
    <name type="scientific">Candidatus Methylophosphatis roskildensis</name>
    <dbReference type="NCBI Taxonomy" id="2899263"/>
    <lineage>
        <taxon>Bacteria</taxon>
        <taxon>Pseudomonadati</taxon>
        <taxon>Pseudomonadota</taxon>
        <taxon>Betaproteobacteria</taxon>
        <taxon>Nitrosomonadales</taxon>
        <taxon>Sterolibacteriaceae</taxon>
        <taxon>Candidatus Methylophosphatis</taxon>
    </lineage>
</organism>
<keyword evidence="2" id="KW-0547">Nucleotide-binding</keyword>
<keyword evidence="3" id="KW-0067">ATP-binding</keyword>
<dbReference type="Pfam" id="PF13380">
    <property type="entry name" value="CoA_binding_2"/>
    <property type="match status" value="1"/>
</dbReference>
<dbReference type="Gene3D" id="3.30.1490.20">
    <property type="entry name" value="ATP-grasp fold, A domain"/>
    <property type="match status" value="1"/>
</dbReference>
<evidence type="ECO:0000256" key="3">
    <source>
        <dbReference type="ARBA" id="ARBA00022840"/>
    </source>
</evidence>
<name>A0A9D7E0B6_9PROT</name>
<protein>
    <submittedName>
        <fullName evidence="5">Bifunctional acetate--CoA ligase family protein/GNAT family N-acetyltransferase</fullName>
    </submittedName>
</protein>
<dbReference type="InterPro" id="IPR000182">
    <property type="entry name" value="GNAT_dom"/>
</dbReference>
<dbReference type="Pfam" id="PF13549">
    <property type="entry name" value="ATP-grasp_5"/>
    <property type="match status" value="1"/>
</dbReference>
<dbReference type="Pfam" id="PF00583">
    <property type="entry name" value="Acetyltransf_1"/>
    <property type="match status" value="1"/>
</dbReference>
<dbReference type="InterPro" id="IPR013815">
    <property type="entry name" value="ATP_grasp_subdomain_1"/>
</dbReference>
<dbReference type="Pfam" id="PF13607">
    <property type="entry name" value="Succ_CoA_lig"/>
    <property type="match status" value="1"/>
</dbReference>
<dbReference type="GO" id="GO:0043758">
    <property type="term" value="F:acetate-CoA ligase (ADP-forming) activity"/>
    <property type="evidence" value="ECO:0007669"/>
    <property type="project" value="InterPro"/>
</dbReference>
<dbReference type="SUPFAM" id="SSF51735">
    <property type="entry name" value="NAD(P)-binding Rossmann-fold domains"/>
    <property type="match status" value="1"/>
</dbReference>
<dbReference type="SUPFAM" id="SSF56059">
    <property type="entry name" value="Glutathione synthetase ATP-binding domain-like"/>
    <property type="match status" value="1"/>
</dbReference>
<dbReference type="Gene3D" id="3.30.470.20">
    <property type="entry name" value="ATP-grasp fold, B domain"/>
    <property type="match status" value="1"/>
</dbReference>
<evidence type="ECO:0000313" key="5">
    <source>
        <dbReference type="EMBL" id="MBK6974131.1"/>
    </source>
</evidence>
<dbReference type="SUPFAM" id="SSF55729">
    <property type="entry name" value="Acyl-CoA N-acyltransferases (Nat)"/>
    <property type="match status" value="1"/>
</dbReference>